<name>A0AAV5TSQ7_9BILA</name>
<sequence length="452" mass="46385">MSGESAQDIEVSITAPNRSFHATVIASDVSWSDRFAPTAAAAEEPQLELPQRRPIWSSAFGNSVDTVDTDSEAIDPMVNSATSLSQDSYDGFAVEFIAPSKDSDYIMNGDASTGAGWNPDGVVPSGGISAATGEFGSGGISAAPAAAAAAFTAPTAATTDSTSASIEMRPVGFAETDRGSISCEMITPKPVLVGNGHVPSGETTVTSSSTVSGSTGADGTVASSTSSSSTTVTCGGSGTTTVTSSSTEQTTTVSSSSSTVTGAAGGDGTITCTTVSNGDSEMTTHVPMALGSTFQMSIVDSHEEHAEAPERPRDRAMSMHERSMLAHDLHALSSTMDTIKDDVEEVPVGSSSTNDEKPPEEPYTPDRRQSLTGMPVSATTFLPHSQPTIFEAAEESAAAAADAAAPAEEPSPYLRKLLDAQEATRQLMALLGESTQMLGTLPTAKKEEEKKD</sequence>
<dbReference type="Proteomes" id="UP001432027">
    <property type="component" value="Unassembled WGS sequence"/>
</dbReference>
<accession>A0AAV5TSQ7</accession>
<evidence type="ECO:0000256" key="1">
    <source>
        <dbReference type="SAM" id="MobiDB-lite"/>
    </source>
</evidence>
<feature type="compositionally biased region" description="Basic and acidic residues" evidence="1">
    <location>
        <begin position="354"/>
        <end position="369"/>
    </location>
</feature>
<evidence type="ECO:0000313" key="2">
    <source>
        <dbReference type="EMBL" id="GMS97341.1"/>
    </source>
</evidence>
<dbReference type="EMBL" id="BTSX01000004">
    <property type="protein sequence ID" value="GMS97341.1"/>
    <property type="molecule type" value="Genomic_DNA"/>
</dbReference>
<feature type="compositionally biased region" description="Low complexity" evidence="1">
    <location>
        <begin position="198"/>
        <end position="262"/>
    </location>
</feature>
<keyword evidence="3" id="KW-1185">Reference proteome</keyword>
<feature type="region of interest" description="Disordered" evidence="1">
    <location>
        <begin position="193"/>
        <end position="278"/>
    </location>
</feature>
<evidence type="ECO:0000313" key="3">
    <source>
        <dbReference type="Proteomes" id="UP001432027"/>
    </source>
</evidence>
<feature type="region of interest" description="Disordered" evidence="1">
    <location>
        <begin position="433"/>
        <end position="452"/>
    </location>
</feature>
<reference evidence="2" key="1">
    <citation type="submission" date="2023-10" db="EMBL/GenBank/DDBJ databases">
        <title>Genome assembly of Pristionchus species.</title>
        <authorList>
            <person name="Yoshida K."/>
            <person name="Sommer R.J."/>
        </authorList>
    </citation>
    <scope>NUCLEOTIDE SEQUENCE</scope>
    <source>
        <strain evidence="2">RS0144</strain>
    </source>
</reference>
<proteinExistence type="predicted"/>
<feature type="non-terminal residue" evidence="2">
    <location>
        <position position="452"/>
    </location>
</feature>
<dbReference type="AlphaFoldDB" id="A0AAV5TSQ7"/>
<organism evidence="2 3">
    <name type="scientific">Pristionchus entomophagus</name>
    <dbReference type="NCBI Taxonomy" id="358040"/>
    <lineage>
        <taxon>Eukaryota</taxon>
        <taxon>Metazoa</taxon>
        <taxon>Ecdysozoa</taxon>
        <taxon>Nematoda</taxon>
        <taxon>Chromadorea</taxon>
        <taxon>Rhabditida</taxon>
        <taxon>Rhabditina</taxon>
        <taxon>Diplogasteromorpha</taxon>
        <taxon>Diplogasteroidea</taxon>
        <taxon>Neodiplogasteridae</taxon>
        <taxon>Pristionchus</taxon>
    </lineage>
</organism>
<protein>
    <submittedName>
        <fullName evidence="2">Uncharacterized protein</fullName>
    </submittedName>
</protein>
<gene>
    <name evidence="2" type="ORF">PENTCL1PPCAC_19516</name>
</gene>
<feature type="region of interest" description="Disordered" evidence="1">
    <location>
        <begin position="345"/>
        <end position="371"/>
    </location>
</feature>
<comment type="caution">
    <text evidence="2">The sequence shown here is derived from an EMBL/GenBank/DDBJ whole genome shotgun (WGS) entry which is preliminary data.</text>
</comment>